<feature type="compositionally biased region" description="Basic and acidic residues" evidence="1">
    <location>
        <begin position="813"/>
        <end position="832"/>
    </location>
</feature>
<dbReference type="EMBL" id="JARBHB010000001">
    <property type="protein sequence ID" value="KAJ8895871.1"/>
    <property type="molecule type" value="Genomic_DNA"/>
</dbReference>
<dbReference type="Proteomes" id="UP001159363">
    <property type="component" value="Chromosome 1"/>
</dbReference>
<name>A0ABQ9IGT4_9NEOP</name>
<feature type="region of interest" description="Disordered" evidence="1">
    <location>
        <begin position="795"/>
        <end position="834"/>
    </location>
</feature>
<feature type="region of interest" description="Disordered" evidence="1">
    <location>
        <begin position="1033"/>
        <end position="1065"/>
    </location>
</feature>
<gene>
    <name evidence="2" type="ORF">PR048_001211</name>
</gene>
<protein>
    <submittedName>
        <fullName evidence="2">Uncharacterized protein</fullName>
    </submittedName>
</protein>
<keyword evidence="3" id="KW-1185">Reference proteome</keyword>
<comment type="caution">
    <text evidence="2">The sequence shown here is derived from an EMBL/GenBank/DDBJ whole genome shotgun (WGS) entry which is preliminary data.</text>
</comment>
<evidence type="ECO:0000256" key="1">
    <source>
        <dbReference type="SAM" id="MobiDB-lite"/>
    </source>
</evidence>
<reference evidence="2 3" key="1">
    <citation type="submission" date="2023-02" db="EMBL/GenBank/DDBJ databases">
        <title>LHISI_Scaffold_Assembly.</title>
        <authorList>
            <person name="Stuart O.P."/>
            <person name="Cleave R."/>
            <person name="Magrath M.J.L."/>
            <person name="Mikheyev A.S."/>
        </authorList>
    </citation>
    <scope>NUCLEOTIDE SEQUENCE [LARGE SCALE GENOMIC DNA]</scope>
    <source>
        <strain evidence="2">Daus_M_001</strain>
        <tissue evidence="2">Leg muscle</tissue>
    </source>
</reference>
<feature type="region of interest" description="Disordered" evidence="1">
    <location>
        <begin position="1"/>
        <end position="21"/>
    </location>
</feature>
<evidence type="ECO:0000313" key="3">
    <source>
        <dbReference type="Proteomes" id="UP001159363"/>
    </source>
</evidence>
<proteinExistence type="predicted"/>
<feature type="compositionally biased region" description="Low complexity" evidence="1">
    <location>
        <begin position="7"/>
        <end position="21"/>
    </location>
</feature>
<sequence length="1065" mass="118629">MEGGTQPPNTTTSRRLTPTTNPHLVYERRPYHELIILLGVLGTPLASFRGSSFTQNTLIRQECGCMKLSFLPQARELSRKNLNCVVATLSAYRLDNDCHPRPQHVEFLTQLHFTAPSHEDVNQLQMSESLSSALKEMFGMPSISTNTCINPPLHGHPDALMKIPDCFATRHKTVTEVFHIGGSFYFGDFHVYGRQAVVCGYLGMLPSPANRTSPQESLELVRCSRHPSGKETGSAKRQILSVFDTDLYVSNPSHLLRGKWEFSEGPFFANGKKGNFLGKRGTFLEKNGEKDDGQVTSQLGGHCSSAPIPDRIVGAPRSKQLFKVSHQITITDLGVTFHAIIDLKNSYKSLITIRPVFPGPPYFIIHEASELVGLLSLTRRLRRLPGFCATRSTSPERAGCKVNIFLDFDSIFPISTYHHNSVRRVKFLCFQALSIPILMLVWEEEKKLPLPEQIEDKNGQIQSSKEGGELFCPDRDSSPKGILSGAPRSTAPAQSFRCCSILTSITLIGSEDHDVKSSPNLSPPTAQPYLPSCTSNHDLRKFTCHCGDDCMWNSGNPSDRQAALSAACNTARGSVCLRVMQLVTHAENNVECHGQAMRVITLDFGNGVQHARVKYGRRRCHWSADFLGDLPFPPPPHSGVDPYSPPFTLIGSQDLDVKNQTNLFAHSRTAIRELLNVHLYIEEVILSCVLRLFPDILSGSQFPTTTTTTIARTQLWYPRSEITTRHEFTNVDQLFGEMIIGYWGDGKRLVFVNVTPLRAFSPPACPAVLHGHCETASGTKPMRVIEVSMERHRNGRAGEAGDPQENLPTNGIVRHDSHMRKSGESAGGERRGVHSAQPVASTLLSRVPVPSVNNPPYSKLCNGLSRKQLIIKCDRKHYFMYAGVLSSKLRTQERWIPDETRHGSLWLVGLVGGLVDFDIGSSGRTPMMFQGPDRKGIRMASLGMQAIQFESVTVSPKGCWSHGHRLLLSTLQQLAGPNRLNALKTYERESNISRLASDEGCDVARLRKQYLQRSVHRAIYSQSQTMTMIEMSMEQKRNEREGETGDPRENPPTKDTIRHDSHMRK</sequence>
<evidence type="ECO:0000313" key="2">
    <source>
        <dbReference type="EMBL" id="KAJ8895871.1"/>
    </source>
</evidence>
<accession>A0ABQ9IGT4</accession>
<organism evidence="2 3">
    <name type="scientific">Dryococelus australis</name>
    <dbReference type="NCBI Taxonomy" id="614101"/>
    <lineage>
        <taxon>Eukaryota</taxon>
        <taxon>Metazoa</taxon>
        <taxon>Ecdysozoa</taxon>
        <taxon>Arthropoda</taxon>
        <taxon>Hexapoda</taxon>
        <taxon>Insecta</taxon>
        <taxon>Pterygota</taxon>
        <taxon>Neoptera</taxon>
        <taxon>Polyneoptera</taxon>
        <taxon>Phasmatodea</taxon>
        <taxon>Verophasmatodea</taxon>
        <taxon>Anareolatae</taxon>
        <taxon>Phasmatidae</taxon>
        <taxon>Eurycanthinae</taxon>
        <taxon>Dryococelus</taxon>
    </lineage>
</organism>